<dbReference type="Pfam" id="PF05635">
    <property type="entry name" value="23S_rRNA_IVP"/>
    <property type="match status" value="1"/>
</dbReference>
<dbReference type="AlphaFoldDB" id="A0A1F4U4M3"/>
<reference evidence="1 2" key="1">
    <citation type="journal article" date="2016" name="Nat. Commun.">
        <title>Thousands of microbial genomes shed light on interconnected biogeochemical processes in an aquifer system.</title>
        <authorList>
            <person name="Anantharaman K."/>
            <person name="Brown C.T."/>
            <person name="Hug L.A."/>
            <person name="Sharon I."/>
            <person name="Castelle C.J."/>
            <person name="Probst A.J."/>
            <person name="Thomas B.C."/>
            <person name="Singh A."/>
            <person name="Wilkins M.J."/>
            <person name="Karaoz U."/>
            <person name="Brodie E.L."/>
            <person name="Williams K.H."/>
            <person name="Hubbard S.S."/>
            <person name="Banfield J.F."/>
        </authorList>
    </citation>
    <scope>NUCLEOTIDE SEQUENCE [LARGE SCALE GENOMIC DNA]</scope>
</reference>
<dbReference type="PANTHER" id="PTHR38471">
    <property type="entry name" value="FOUR HELIX BUNDLE PROTEIN"/>
    <property type="match status" value="1"/>
</dbReference>
<dbReference type="Proteomes" id="UP000179242">
    <property type="component" value="Unassembled WGS sequence"/>
</dbReference>
<gene>
    <name evidence="1" type="ORF">A2438_04520</name>
</gene>
<name>A0A1F4U4M3_UNCSA</name>
<evidence type="ECO:0000313" key="1">
    <source>
        <dbReference type="EMBL" id="OGC39770.1"/>
    </source>
</evidence>
<protein>
    <submittedName>
        <fullName evidence="1">Four helix bundle protein</fullName>
    </submittedName>
</protein>
<dbReference type="PANTHER" id="PTHR38471:SF2">
    <property type="entry name" value="FOUR HELIX BUNDLE PROTEIN"/>
    <property type="match status" value="1"/>
</dbReference>
<proteinExistence type="predicted"/>
<sequence length="115" mass="13074">MFDFEKLTVYQKSKAIRTIINRALFNKKNVDRSIADQIRRSLLGIILNIAEGTGKSSNADKRNFFTIARGSTYETAAIADLLFEDKVISAEEHKIIYNNLEEISKMLFGLISSLR</sequence>
<dbReference type="Gene3D" id="1.20.1440.60">
    <property type="entry name" value="23S rRNA-intervening sequence"/>
    <property type="match status" value="1"/>
</dbReference>
<evidence type="ECO:0000313" key="2">
    <source>
        <dbReference type="Proteomes" id="UP000179242"/>
    </source>
</evidence>
<comment type="caution">
    <text evidence="1">The sequence shown here is derived from an EMBL/GenBank/DDBJ whole genome shotgun (WGS) entry which is preliminary data.</text>
</comment>
<organism evidence="1 2">
    <name type="scientific">candidate division WOR-1 bacterium RIFOXYC2_FULL_46_14</name>
    <dbReference type="NCBI Taxonomy" id="1802587"/>
    <lineage>
        <taxon>Bacteria</taxon>
        <taxon>Bacillati</taxon>
        <taxon>Saganbacteria</taxon>
    </lineage>
</organism>
<dbReference type="InterPro" id="IPR012657">
    <property type="entry name" value="23S_rRNA-intervening_sequence"/>
</dbReference>
<dbReference type="NCBIfam" id="TIGR02436">
    <property type="entry name" value="four helix bundle protein"/>
    <property type="match status" value="1"/>
</dbReference>
<dbReference type="SUPFAM" id="SSF158446">
    <property type="entry name" value="IVS-encoded protein-like"/>
    <property type="match status" value="1"/>
</dbReference>
<accession>A0A1F4U4M3</accession>
<dbReference type="InterPro" id="IPR036583">
    <property type="entry name" value="23S_rRNA_IVS_sf"/>
</dbReference>
<dbReference type="EMBL" id="MEUJ01000005">
    <property type="protein sequence ID" value="OGC39770.1"/>
    <property type="molecule type" value="Genomic_DNA"/>
</dbReference>